<dbReference type="PANTHER" id="PTHR43105">
    <property type="entry name" value="RESPIRATORY NITRATE REDUCTASE"/>
    <property type="match status" value="1"/>
</dbReference>
<dbReference type="InterPro" id="IPR007419">
    <property type="entry name" value="BFD-like_2Fe2S-bd_dom"/>
</dbReference>
<dbReference type="SMART" id="SM00926">
    <property type="entry name" value="Molybdop_Fe4S4"/>
    <property type="match status" value="1"/>
</dbReference>
<evidence type="ECO:0000256" key="7">
    <source>
        <dbReference type="ARBA" id="ARBA00023002"/>
    </source>
</evidence>
<evidence type="ECO:0000313" key="12">
    <source>
        <dbReference type="EMBL" id="NMQ04861.1"/>
    </source>
</evidence>
<evidence type="ECO:0000256" key="9">
    <source>
        <dbReference type="ARBA" id="ARBA00023014"/>
    </source>
</evidence>
<evidence type="ECO:0000256" key="5">
    <source>
        <dbReference type="ARBA" id="ARBA00022505"/>
    </source>
</evidence>
<keyword evidence="10" id="KW-0534">Nitrate assimilation</keyword>
<evidence type="ECO:0000256" key="6">
    <source>
        <dbReference type="ARBA" id="ARBA00022723"/>
    </source>
</evidence>
<dbReference type="InterPro" id="IPR006655">
    <property type="entry name" value="Mopterin_OxRdtase_prok_CS"/>
</dbReference>
<evidence type="ECO:0000259" key="11">
    <source>
        <dbReference type="PROSITE" id="PS51669"/>
    </source>
</evidence>
<dbReference type="PROSITE" id="PS51669">
    <property type="entry name" value="4FE4S_MOW_BIS_MGD"/>
    <property type="match status" value="1"/>
</dbReference>
<protein>
    <submittedName>
        <fullName evidence="12">Nitrate reductase</fullName>
    </submittedName>
</protein>
<dbReference type="PROSITE" id="PS00490">
    <property type="entry name" value="MOLYBDOPTERIN_PROK_2"/>
    <property type="match status" value="1"/>
</dbReference>
<proteinExistence type="inferred from homology"/>
<keyword evidence="9" id="KW-0411">Iron-sulfur</keyword>
<dbReference type="InterPro" id="IPR041957">
    <property type="entry name" value="CT_Nitrate-R-NapA-like"/>
</dbReference>
<dbReference type="Gene3D" id="3.40.228.10">
    <property type="entry name" value="Dimethylsulfoxide Reductase, domain 2"/>
    <property type="match status" value="1"/>
</dbReference>
<dbReference type="InterPro" id="IPR006963">
    <property type="entry name" value="Mopterin_OxRdtase_4Fe-4S_dom"/>
</dbReference>
<gene>
    <name evidence="12" type="ORF">E4Q08_06090</name>
</gene>
<comment type="caution">
    <text evidence="12">The sequence shown here is derived from an EMBL/GenBank/DDBJ whole genome shotgun (WGS) entry which is preliminary data.</text>
</comment>
<dbReference type="InterPro" id="IPR006657">
    <property type="entry name" value="MoPterin_dinucl-bd_dom"/>
</dbReference>
<dbReference type="InterPro" id="IPR006656">
    <property type="entry name" value="Mopterin_OxRdtase"/>
</dbReference>
<keyword evidence="4" id="KW-0004">4Fe-4S</keyword>
<reference evidence="12" key="1">
    <citation type="submission" date="2019-03" db="EMBL/GenBank/DDBJ databases">
        <title>Metabolic reconstructions from genomes of highly enriched 'Candidatus Accumulibacter' and 'Candidatus Competibacter' bioreactor populations.</title>
        <authorList>
            <person name="Annavajhala M.K."/>
            <person name="Welles L."/>
            <person name="Abbas B."/>
            <person name="Sorokin D."/>
            <person name="Park H."/>
            <person name="Van Loosdrecht M."/>
            <person name="Chandran K."/>
        </authorList>
    </citation>
    <scope>NUCLEOTIDE SEQUENCE</scope>
    <source>
        <strain evidence="12">SBR_L</strain>
    </source>
</reference>
<evidence type="ECO:0000256" key="1">
    <source>
        <dbReference type="ARBA" id="ARBA00001942"/>
    </source>
</evidence>
<dbReference type="EMBL" id="SPMX01000012">
    <property type="protein sequence ID" value="NMQ04861.1"/>
    <property type="molecule type" value="Genomic_DNA"/>
</dbReference>
<accession>A0ABX1T7B7</accession>
<dbReference type="Gene3D" id="3.40.50.740">
    <property type="match status" value="1"/>
</dbReference>
<comment type="cofactor">
    <cofactor evidence="2">
        <name>[4Fe-4S] cluster</name>
        <dbReference type="ChEBI" id="CHEBI:49883"/>
    </cofactor>
</comment>
<dbReference type="Gene3D" id="2.40.40.20">
    <property type="match status" value="1"/>
</dbReference>
<feature type="domain" description="4Fe-4S Mo/W bis-MGD-type" evidence="11">
    <location>
        <begin position="2"/>
        <end position="58"/>
    </location>
</feature>
<keyword evidence="8" id="KW-0408">Iron</keyword>
<dbReference type="CDD" id="cd02791">
    <property type="entry name" value="MopB_CT_Nitrate-R-NapA-like"/>
    <property type="match status" value="1"/>
</dbReference>
<dbReference type="Pfam" id="PF04879">
    <property type="entry name" value="Molybdop_Fe4S4"/>
    <property type="match status" value="1"/>
</dbReference>
<dbReference type="PANTHER" id="PTHR43105:SF9">
    <property type="entry name" value="NADPH-FE(3+) OXIDOREDUCTASE SUBUNIT ALPHA"/>
    <property type="match status" value="1"/>
</dbReference>
<evidence type="ECO:0000256" key="8">
    <source>
        <dbReference type="ARBA" id="ARBA00023004"/>
    </source>
</evidence>
<comment type="cofactor">
    <cofactor evidence="1">
        <name>Mo-bis(molybdopterin guanine dinucleotide)</name>
        <dbReference type="ChEBI" id="CHEBI:60539"/>
    </cofactor>
</comment>
<dbReference type="InterPro" id="IPR027467">
    <property type="entry name" value="MopterinOxRdtase_cofactor_BS"/>
</dbReference>
<dbReference type="PROSITE" id="PS00551">
    <property type="entry name" value="MOLYBDOPTERIN_PROK_1"/>
    <property type="match status" value="1"/>
</dbReference>
<keyword evidence="6" id="KW-0479">Metal-binding</keyword>
<evidence type="ECO:0000313" key="13">
    <source>
        <dbReference type="Proteomes" id="UP000886469"/>
    </source>
</evidence>
<dbReference type="InterPro" id="IPR009010">
    <property type="entry name" value="Asp_de-COase-like_dom_sf"/>
</dbReference>
<name>A0ABX1T7B7_9PROT</name>
<dbReference type="Proteomes" id="UP000886469">
    <property type="component" value="Unassembled WGS sequence"/>
</dbReference>
<dbReference type="SUPFAM" id="SSF50692">
    <property type="entry name" value="ADC-like"/>
    <property type="match status" value="1"/>
</dbReference>
<dbReference type="Gene3D" id="1.10.10.1100">
    <property type="entry name" value="BFD-like [2Fe-2S]-binding domain"/>
    <property type="match status" value="1"/>
</dbReference>
<dbReference type="InterPro" id="IPR050123">
    <property type="entry name" value="Prok_molybdopt-oxidoreductase"/>
</dbReference>
<organism evidence="12 13">
    <name type="scientific">Candidatus Accumulibacter contiguus</name>
    <dbReference type="NCBI Taxonomy" id="2954381"/>
    <lineage>
        <taxon>Bacteria</taxon>
        <taxon>Pseudomonadati</taxon>
        <taxon>Pseudomonadota</taxon>
        <taxon>Betaproteobacteria</taxon>
        <taxon>Candidatus Accumulibacter</taxon>
    </lineage>
</organism>
<dbReference type="CDD" id="cd02754">
    <property type="entry name" value="MopB_Nitrate-R-NapA-like"/>
    <property type="match status" value="1"/>
</dbReference>
<keyword evidence="7" id="KW-0560">Oxidoreductase</keyword>
<dbReference type="RefSeq" id="WP_169069714.1">
    <property type="nucleotide sequence ID" value="NZ_SPMX01000012.1"/>
</dbReference>
<evidence type="ECO:0000256" key="3">
    <source>
        <dbReference type="ARBA" id="ARBA00008747"/>
    </source>
</evidence>
<dbReference type="SUPFAM" id="SSF53706">
    <property type="entry name" value="Formate dehydrogenase/DMSO reductase, domains 1-3"/>
    <property type="match status" value="1"/>
</dbReference>
<keyword evidence="13" id="KW-1185">Reference proteome</keyword>
<evidence type="ECO:0000256" key="4">
    <source>
        <dbReference type="ARBA" id="ARBA00022485"/>
    </source>
</evidence>
<sequence>MNQQIKSTCCYCGVGCGLLIESADGQIVGVRGDPEHPANLGRLCSKGATLHLTARPDYRLLHPELRLDRSQPRQRVGWEAALDHAAGRFAEIIRAHGPDSVAFYVSGQLLTEDYYVFNKLAKGLIGTNNIDTNSRLCMSSAVAGYKQTLGADAPPCCYEDIALADCLLIAGANPAVAHPIVFRRIEDARAAHPELRIIVIDPRRSETAALADLHLAIKPGTDIALYNGLLNVLLGEQLVDRDYIALHTEGFDELEAIVAAYPPAAVAEICGLAETDIIQAARWFGTAGAALSLYCQGLNQSSHGTHNNAALIHLHLATGQIGRPGAGPFSLTGQPNAMGGREVGGLANLLSAHRDLANSKHRDEVASLWGVPSVPAAPGRTAIELFAGLKRGVVKAVWIACTNPAQSLPDQAEVRAALQAADFVVLQEAYANTDTAAYADLLLPATTWGEKEGTVTNSERCITHLTPALAPPGEARHDWQIAVDFARRLGARLDQPLTGKLFPYTNAEAIFNEHRESTRGRDLDITGLSYALLDAAGPQQWPMPEGASHGRQRLYEDGVFATPGGRARFVQVEHQPTAESTDAARPLSLLSGRLRDQWHGMSRTGSVARLFNLDDEPLLSMHPDDLQQRGLVAGDLAQVDSARGDIVIRVKSDAGLTRGSAWLPMHWGSQFMNSAGVNALTTSARDPYSHQPELKHAAVAVNKAELPWQLVILRKAGVGELAALALLARARTLLGEFAFASVGLYGRDEPLVIFRAAHPQALPESRLQEIDSLFGLGDEAAAIVYVDQRRQISKRALAPEGKLIGVRLAGETQAEVWLKEVMADDTLDAELIRWAVAPIGKRPGKLPVRSRVVCKCADVTAAQIATDIASGATLAVLQEQRKCGTFCGSCLPELRQMISDQAQHASDAAVL</sequence>
<dbReference type="Pfam" id="PF01568">
    <property type="entry name" value="Molydop_binding"/>
    <property type="match status" value="1"/>
</dbReference>
<evidence type="ECO:0000256" key="2">
    <source>
        <dbReference type="ARBA" id="ARBA00001966"/>
    </source>
</evidence>
<dbReference type="Pfam" id="PF04324">
    <property type="entry name" value="Fer2_BFD"/>
    <property type="match status" value="1"/>
</dbReference>
<comment type="similarity">
    <text evidence="3">Belongs to the prokaryotic molybdopterin-containing oxidoreductase family. NasA/NapA/NarB subfamily.</text>
</comment>
<dbReference type="Pfam" id="PF00384">
    <property type="entry name" value="Molybdopterin"/>
    <property type="match status" value="1"/>
</dbReference>
<keyword evidence="5" id="KW-0500">Molybdenum</keyword>
<dbReference type="InterPro" id="IPR041854">
    <property type="entry name" value="BFD-like_2Fe2S-bd_dom_sf"/>
</dbReference>
<dbReference type="Gene3D" id="2.20.25.90">
    <property type="entry name" value="ADC-like domains"/>
    <property type="match status" value="1"/>
</dbReference>
<evidence type="ECO:0000256" key="10">
    <source>
        <dbReference type="ARBA" id="ARBA00023063"/>
    </source>
</evidence>